<sequence length="65" mass="7190">MKKKHNARKITLRKMTVAPLSNNAQAAIKGGTRILTKDCPTFRDLTCLDCMPTYVSGCPVTYNCV</sequence>
<protein>
    <submittedName>
        <fullName evidence="1">Uncharacterized protein</fullName>
    </submittedName>
</protein>
<evidence type="ECO:0000313" key="2">
    <source>
        <dbReference type="Proteomes" id="UP000281028"/>
    </source>
</evidence>
<dbReference type="Proteomes" id="UP000281028">
    <property type="component" value="Unassembled WGS sequence"/>
</dbReference>
<dbReference type="InterPro" id="IPR058238">
    <property type="entry name" value="Lant_leader_dom"/>
</dbReference>
<dbReference type="EMBL" id="RIAR02000001">
    <property type="protein sequence ID" value="NSL89232.1"/>
    <property type="molecule type" value="Genomic_DNA"/>
</dbReference>
<accession>A0A9Q5DDE0</accession>
<dbReference type="AlphaFoldDB" id="A0A9Q5DDE0"/>
<reference evidence="1" key="1">
    <citation type="submission" date="2020-05" db="EMBL/GenBank/DDBJ databases">
        <title>Chitinophaga laudate sp. nov., isolated from a tropical peat swamp.</title>
        <authorList>
            <person name="Goh C.B.S."/>
            <person name="Lee M.S."/>
            <person name="Parimannan S."/>
            <person name="Pasbakhsh P."/>
            <person name="Yule C.M."/>
            <person name="Rajandas H."/>
            <person name="Loke S."/>
            <person name="Croft L."/>
            <person name="Tan J.B.L."/>
        </authorList>
    </citation>
    <scope>NUCLEOTIDE SEQUENCE</scope>
    <source>
        <strain evidence="1">Mgbs1</strain>
    </source>
</reference>
<organism evidence="1 2">
    <name type="scientific">Chitinophaga solisilvae</name>
    <dbReference type="NCBI Taxonomy" id="1233460"/>
    <lineage>
        <taxon>Bacteria</taxon>
        <taxon>Pseudomonadati</taxon>
        <taxon>Bacteroidota</taxon>
        <taxon>Chitinophagia</taxon>
        <taxon>Chitinophagales</taxon>
        <taxon>Chitinophagaceae</taxon>
        <taxon>Chitinophaga</taxon>
    </lineage>
</organism>
<comment type="caution">
    <text evidence="1">The sequence shown here is derived from an EMBL/GenBank/DDBJ whole genome shotgun (WGS) entry which is preliminary data.</text>
</comment>
<keyword evidence="2" id="KW-1185">Reference proteome</keyword>
<proteinExistence type="predicted"/>
<gene>
    <name evidence="1" type="ORF">ECE50_020490</name>
</gene>
<dbReference type="NCBIfam" id="NF038153">
    <property type="entry name" value="lant_leader_L1a"/>
    <property type="match status" value="1"/>
</dbReference>
<name>A0A9Q5DDE0_9BACT</name>
<evidence type="ECO:0000313" key="1">
    <source>
        <dbReference type="EMBL" id="NSL89232.1"/>
    </source>
</evidence>